<evidence type="ECO:0000313" key="2">
    <source>
        <dbReference type="Proteomes" id="UP000436088"/>
    </source>
</evidence>
<gene>
    <name evidence="1" type="ORF">F3Y22_tig00117048pilonHSYRG00215</name>
</gene>
<comment type="caution">
    <text evidence="1">The sequence shown here is derived from an EMBL/GenBank/DDBJ whole genome shotgun (WGS) entry which is preliminary data.</text>
</comment>
<reference evidence="1" key="1">
    <citation type="submission" date="2019-09" db="EMBL/GenBank/DDBJ databases">
        <title>Draft genome information of white flower Hibiscus syriacus.</title>
        <authorList>
            <person name="Kim Y.-M."/>
        </authorList>
    </citation>
    <scope>NUCLEOTIDE SEQUENCE [LARGE SCALE GENOMIC DNA]</scope>
    <source>
        <strain evidence="1">YM2019G1</strain>
    </source>
</reference>
<protein>
    <submittedName>
        <fullName evidence="1">Uncharacterized protein</fullName>
    </submittedName>
</protein>
<keyword evidence="2" id="KW-1185">Reference proteome</keyword>
<dbReference type="AlphaFoldDB" id="A0A6A2WXK7"/>
<accession>A0A6A2WXK7</accession>
<dbReference type="Proteomes" id="UP000436088">
    <property type="component" value="Unassembled WGS sequence"/>
</dbReference>
<evidence type="ECO:0000313" key="1">
    <source>
        <dbReference type="EMBL" id="KAE8654416.1"/>
    </source>
</evidence>
<organism evidence="1 2">
    <name type="scientific">Hibiscus syriacus</name>
    <name type="common">Rose of Sharon</name>
    <dbReference type="NCBI Taxonomy" id="106335"/>
    <lineage>
        <taxon>Eukaryota</taxon>
        <taxon>Viridiplantae</taxon>
        <taxon>Streptophyta</taxon>
        <taxon>Embryophyta</taxon>
        <taxon>Tracheophyta</taxon>
        <taxon>Spermatophyta</taxon>
        <taxon>Magnoliopsida</taxon>
        <taxon>eudicotyledons</taxon>
        <taxon>Gunneridae</taxon>
        <taxon>Pentapetalae</taxon>
        <taxon>rosids</taxon>
        <taxon>malvids</taxon>
        <taxon>Malvales</taxon>
        <taxon>Malvaceae</taxon>
        <taxon>Malvoideae</taxon>
        <taxon>Hibiscus</taxon>
    </lineage>
</organism>
<name>A0A6A2WXK7_HIBSY</name>
<dbReference type="EMBL" id="VEPZ02001787">
    <property type="protein sequence ID" value="KAE8654416.1"/>
    <property type="molecule type" value="Genomic_DNA"/>
</dbReference>
<proteinExistence type="predicted"/>
<sequence length="125" mass="13929">MNYTNKIKPAKRGSNVTKLVGPPLEVGLPPIYAAELNGIGFSSDSTGESLGLGAAKRQTFLPSLTAEWWRQPLTSRIWDQMNRFVSREELEAQIRRLILKTPNLTPKTTGFLVGICKRFKGREIG</sequence>